<evidence type="ECO:0000256" key="3">
    <source>
        <dbReference type="ARBA" id="ARBA00022989"/>
    </source>
</evidence>
<dbReference type="SUPFAM" id="SSF81321">
    <property type="entry name" value="Family A G protein-coupled receptor-like"/>
    <property type="match status" value="1"/>
</dbReference>
<evidence type="ECO:0000256" key="6">
    <source>
        <dbReference type="ARBA" id="ARBA00023170"/>
    </source>
</evidence>
<evidence type="ECO:0000259" key="9">
    <source>
        <dbReference type="PROSITE" id="PS50262"/>
    </source>
</evidence>
<evidence type="ECO:0000313" key="10">
    <source>
        <dbReference type="EMBL" id="KAK7480496.1"/>
    </source>
</evidence>
<dbReference type="InterPro" id="IPR017452">
    <property type="entry name" value="GPCR_Rhodpsn_7TM"/>
</dbReference>
<keyword evidence="5 8" id="KW-0472">Membrane</keyword>
<keyword evidence="2 8" id="KW-0812">Transmembrane</keyword>
<comment type="subcellular location">
    <subcellularLocation>
        <location evidence="1">Membrane</location>
        <topology evidence="1">Multi-pass membrane protein</topology>
    </subcellularLocation>
</comment>
<dbReference type="EMBL" id="JACVVK020000280">
    <property type="protein sequence ID" value="KAK7480496.1"/>
    <property type="molecule type" value="Genomic_DNA"/>
</dbReference>
<dbReference type="AlphaFoldDB" id="A0ABD0K0R8"/>
<reference evidence="10 11" key="1">
    <citation type="journal article" date="2023" name="Sci. Data">
        <title>Genome assembly of the Korean intertidal mud-creeper Batillaria attramentaria.</title>
        <authorList>
            <person name="Patra A.K."/>
            <person name="Ho P.T."/>
            <person name="Jun S."/>
            <person name="Lee S.J."/>
            <person name="Kim Y."/>
            <person name="Won Y.J."/>
        </authorList>
    </citation>
    <scope>NUCLEOTIDE SEQUENCE [LARGE SCALE GENOMIC DNA]</scope>
    <source>
        <strain evidence="10">Wonlab-2016</strain>
    </source>
</reference>
<keyword evidence="11" id="KW-1185">Reference proteome</keyword>
<feature type="transmembrane region" description="Helical" evidence="8">
    <location>
        <begin position="238"/>
        <end position="269"/>
    </location>
</feature>
<feature type="transmembrane region" description="Helical" evidence="8">
    <location>
        <begin position="105"/>
        <end position="126"/>
    </location>
</feature>
<proteinExistence type="predicted"/>
<keyword evidence="7" id="KW-0807">Transducer</keyword>
<gene>
    <name evidence="10" type="ORF">BaRGS_00028230</name>
</gene>
<evidence type="ECO:0000256" key="4">
    <source>
        <dbReference type="ARBA" id="ARBA00023040"/>
    </source>
</evidence>
<evidence type="ECO:0000256" key="8">
    <source>
        <dbReference type="SAM" id="Phobius"/>
    </source>
</evidence>
<feature type="transmembrane region" description="Helical" evidence="8">
    <location>
        <begin position="74"/>
        <end position="93"/>
    </location>
</feature>
<feature type="transmembrane region" description="Helical" evidence="8">
    <location>
        <begin position="297"/>
        <end position="322"/>
    </location>
</feature>
<keyword evidence="6" id="KW-0675">Receptor</keyword>
<dbReference type="InterPro" id="IPR000276">
    <property type="entry name" value="GPCR_Rhodpsn"/>
</dbReference>
<dbReference type="GO" id="GO:0016020">
    <property type="term" value="C:membrane"/>
    <property type="evidence" value="ECO:0007669"/>
    <property type="project" value="UniProtKB-SubCell"/>
</dbReference>
<dbReference type="Pfam" id="PF00001">
    <property type="entry name" value="7tm_1"/>
    <property type="match status" value="1"/>
</dbReference>
<feature type="transmembrane region" description="Helical" evidence="8">
    <location>
        <begin position="189"/>
        <end position="208"/>
    </location>
</feature>
<keyword evidence="4" id="KW-0297">G-protein coupled receptor</keyword>
<dbReference type="PANTHER" id="PTHR24243">
    <property type="entry name" value="G-PROTEIN COUPLED RECEPTOR"/>
    <property type="match status" value="1"/>
</dbReference>
<evidence type="ECO:0000256" key="7">
    <source>
        <dbReference type="ARBA" id="ARBA00023224"/>
    </source>
</evidence>
<dbReference type="Gene3D" id="1.20.1070.10">
    <property type="entry name" value="Rhodopsin 7-helix transmembrane proteins"/>
    <property type="match status" value="1"/>
</dbReference>
<dbReference type="Proteomes" id="UP001519460">
    <property type="component" value="Unassembled WGS sequence"/>
</dbReference>
<comment type="caution">
    <text evidence="10">The sequence shown here is derived from an EMBL/GenBank/DDBJ whole genome shotgun (WGS) entry which is preliminary data.</text>
</comment>
<dbReference type="PROSITE" id="PS50262">
    <property type="entry name" value="G_PROTEIN_RECEP_F1_2"/>
    <property type="match status" value="1"/>
</dbReference>
<evidence type="ECO:0000256" key="1">
    <source>
        <dbReference type="ARBA" id="ARBA00004141"/>
    </source>
</evidence>
<accession>A0ABD0K0R8</accession>
<feature type="domain" description="G-protein coupled receptors family 1 profile" evidence="9">
    <location>
        <begin position="159"/>
        <end position="358"/>
    </location>
</feature>
<sequence>MALWNAATTEADAAAAYLPNITDDGGTTWGMSIPQRTTAVKGNMTSNEELSALDRILLLSDDQQALAKSVQRPMGFIFATFAIPLALCNVIVFSQRNMRSAPGTYVIALNVGQITCTFLKTLEIALTEMLDEPTSHYGFCFYQSYVSVFGGLLVAKRGSFVILCLSSVERLYAVLRPFHIQNFVLSKHPVPLVLAVYSLSFIWNLYYLTMFRLAMVADGGKTACAYVLTELFLKDPDLMYAFGLAARIMLSYVSLATQLVLSALTVWALRRHNMATKHVQSSASDDIKRQQERQLSVTLLGASVSFVVLSLPRVFLNVFSSAFPEFFRGKKYSNLFLVLDDFTFNLMVLGCGVDFFCYLGLSSRYRQTLISILPCKRFRSLVSDSKALSVTVDSELSTQ</sequence>
<evidence type="ECO:0000256" key="2">
    <source>
        <dbReference type="ARBA" id="ARBA00022692"/>
    </source>
</evidence>
<dbReference type="GO" id="GO:0004930">
    <property type="term" value="F:G protein-coupled receptor activity"/>
    <property type="evidence" value="ECO:0007669"/>
    <property type="project" value="UniProtKB-KW"/>
</dbReference>
<dbReference type="PANTHER" id="PTHR24243:SF233">
    <property type="entry name" value="THYROTROPIN-RELEASING HORMONE RECEPTOR"/>
    <property type="match status" value="1"/>
</dbReference>
<evidence type="ECO:0000256" key="5">
    <source>
        <dbReference type="ARBA" id="ARBA00023136"/>
    </source>
</evidence>
<feature type="transmembrane region" description="Helical" evidence="8">
    <location>
        <begin position="146"/>
        <end position="168"/>
    </location>
</feature>
<feature type="transmembrane region" description="Helical" evidence="8">
    <location>
        <begin position="342"/>
        <end position="361"/>
    </location>
</feature>
<keyword evidence="3 8" id="KW-1133">Transmembrane helix</keyword>
<organism evidence="10 11">
    <name type="scientific">Batillaria attramentaria</name>
    <dbReference type="NCBI Taxonomy" id="370345"/>
    <lineage>
        <taxon>Eukaryota</taxon>
        <taxon>Metazoa</taxon>
        <taxon>Spiralia</taxon>
        <taxon>Lophotrochozoa</taxon>
        <taxon>Mollusca</taxon>
        <taxon>Gastropoda</taxon>
        <taxon>Caenogastropoda</taxon>
        <taxon>Sorbeoconcha</taxon>
        <taxon>Cerithioidea</taxon>
        <taxon>Batillariidae</taxon>
        <taxon>Batillaria</taxon>
    </lineage>
</organism>
<evidence type="ECO:0000313" key="11">
    <source>
        <dbReference type="Proteomes" id="UP001519460"/>
    </source>
</evidence>
<name>A0ABD0K0R8_9CAEN</name>
<protein>
    <recommendedName>
        <fullName evidence="9">G-protein coupled receptors family 1 profile domain-containing protein</fullName>
    </recommendedName>
</protein>